<keyword evidence="6" id="KW-0963">Cytoplasm</keyword>
<evidence type="ECO:0000256" key="3">
    <source>
        <dbReference type="ARBA" id="ARBA00005043"/>
    </source>
</evidence>
<dbReference type="PANTHER" id="PTHR12896">
    <property type="entry name" value="PAX6 NEIGHBOR PROTEIN PAXNEB"/>
    <property type="match status" value="1"/>
</dbReference>
<gene>
    <name evidence="10" type="ORF">F1559_005048</name>
</gene>
<comment type="caution">
    <text evidence="10">The sequence shown here is derived from an EMBL/GenBank/DDBJ whole genome shotgun (WGS) entry which is preliminary data.</text>
</comment>
<dbReference type="GO" id="GO:0005737">
    <property type="term" value="C:cytoplasm"/>
    <property type="evidence" value="ECO:0007669"/>
    <property type="project" value="UniProtKB-SubCell"/>
</dbReference>
<dbReference type="PANTHER" id="PTHR12896:SF1">
    <property type="entry name" value="ELONGATOR COMPLEX PROTEIN 4"/>
    <property type="match status" value="1"/>
</dbReference>
<evidence type="ECO:0000256" key="6">
    <source>
        <dbReference type="ARBA" id="ARBA00022490"/>
    </source>
</evidence>
<dbReference type="Pfam" id="PF05625">
    <property type="entry name" value="PAXNEB"/>
    <property type="match status" value="1"/>
</dbReference>
<keyword evidence="7" id="KW-0819">tRNA processing</keyword>
<evidence type="ECO:0000256" key="8">
    <source>
        <dbReference type="ARBA" id="ARBA00023242"/>
    </source>
</evidence>
<comment type="pathway">
    <text evidence="3">tRNA modification; 5-methoxycarbonylmethyl-2-thiouridine-tRNA biosynthesis.</text>
</comment>
<dbReference type="InterPro" id="IPR027417">
    <property type="entry name" value="P-loop_NTPase"/>
</dbReference>
<evidence type="ECO:0000256" key="9">
    <source>
        <dbReference type="SAM" id="MobiDB-lite"/>
    </source>
</evidence>
<evidence type="ECO:0000256" key="1">
    <source>
        <dbReference type="ARBA" id="ARBA00004123"/>
    </source>
</evidence>
<dbReference type="OrthoDB" id="289162at2759"/>
<comment type="similarity">
    <text evidence="4">Belongs to the ELP4 family.</text>
</comment>
<dbReference type="EMBL" id="VWRR01000002">
    <property type="protein sequence ID" value="KAF6005066.1"/>
    <property type="molecule type" value="Genomic_DNA"/>
</dbReference>
<evidence type="ECO:0000256" key="2">
    <source>
        <dbReference type="ARBA" id="ARBA00004496"/>
    </source>
</evidence>
<name>A0A7J7IPM3_9RHOD</name>
<organism evidence="10 11">
    <name type="scientific">Cyanidiococcus yangmingshanensis</name>
    <dbReference type="NCBI Taxonomy" id="2690220"/>
    <lineage>
        <taxon>Eukaryota</taxon>
        <taxon>Rhodophyta</taxon>
        <taxon>Bangiophyceae</taxon>
        <taxon>Cyanidiales</taxon>
        <taxon>Cyanidiaceae</taxon>
        <taxon>Cyanidiococcus</taxon>
    </lineage>
</organism>
<evidence type="ECO:0000256" key="4">
    <source>
        <dbReference type="ARBA" id="ARBA00007573"/>
    </source>
</evidence>
<feature type="region of interest" description="Disordered" evidence="9">
    <location>
        <begin position="323"/>
        <end position="364"/>
    </location>
</feature>
<keyword evidence="11" id="KW-1185">Reference proteome</keyword>
<feature type="compositionally biased region" description="Polar residues" evidence="9">
    <location>
        <begin position="349"/>
        <end position="364"/>
    </location>
</feature>
<dbReference type="GO" id="GO:0002098">
    <property type="term" value="P:tRNA wobble uridine modification"/>
    <property type="evidence" value="ECO:0007669"/>
    <property type="project" value="InterPro"/>
</dbReference>
<protein>
    <recommendedName>
        <fullName evidence="5">Elongator complex protein 4</fullName>
    </recommendedName>
</protein>
<sequence length="364" mass="39830">MSFIRVYARDRGPRSAESFGSGVTRSPTEQWPVTRLGLTRCQRGRDAAYDIALPLGTVTALIEDEPTQNARTFLRTFVAEGLLHEHVLGLLPGSLVEQLPASVAADTRSAVSPSTSDSSSATNLRIAWRYAGKERSARSQRPSKPRLDLSLCANPQEILRSSASLRLLNSLDGALDFASSRSAPQCRRLAIQSLHQWILSSVAANTSNEELFNHLWRYLHYLRNACRKSMAVTLVTLSRECCMIPSLLHILDSVIDVNTFRGRGVSELGFGAFDGLIHVVKMPHVATSLRPLHPLVVDDGASSASTTDLLVFRRTRRELVIEPAHEAPESSIPGSGPTRARQKLEDAQDTQGPSLASSALTTDW</sequence>
<keyword evidence="8" id="KW-0539">Nucleus</keyword>
<dbReference type="GO" id="GO:0008023">
    <property type="term" value="C:transcription elongation factor complex"/>
    <property type="evidence" value="ECO:0007669"/>
    <property type="project" value="TreeGrafter"/>
</dbReference>
<accession>A0A7J7IPM3</accession>
<dbReference type="GO" id="GO:0033588">
    <property type="term" value="C:elongator holoenzyme complex"/>
    <property type="evidence" value="ECO:0007669"/>
    <property type="project" value="InterPro"/>
</dbReference>
<evidence type="ECO:0000313" key="10">
    <source>
        <dbReference type="EMBL" id="KAF6005066.1"/>
    </source>
</evidence>
<reference evidence="10 11" key="1">
    <citation type="journal article" date="2020" name="J. Phycol.">
        <title>Comparative genome analysis reveals Cyanidiococcus gen. nov., a new extremophilic red algal genus sister to Cyanidioschyzon (Cyanidioschyzonaceae, Rhodophyta).</title>
        <authorList>
            <person name="Liu S.-L."/>
            <person name="Chiang Y.-R."/>
            <person name="Yoon H.S."/>
            <person name="Fu H.-Y."/>
        </authorList>
    </citation>
    <scope>NUCLEOTIDE SEQUENCE [LARGE SCALE GENOMIC DNA]</scope>
    <source>
        <strain evidence="10 11">THAL066</strain>
    </source>
</reference>
<proteinExistence type="inferred from homology"/>
<dbReference type="InterPro" id="IPR008728">
    <property type="entry name" value="Elongator_complex_protein_4"/>
</dbReference>
<evidence type="ECO:0000256" key="5">
    <source>
        <dbReference type="ARBA" id="ARBA00020265"/>
    </source>
</evidence>
<evidence type="ECO:0000313" key="11">
    <source>
        <dbReference type="Proteomes" id="UP000530660"/>
    </source>
</evidence>
<dbReference type="AlphaFoldDB" id="A0A7J7IPM3"/>
<comment type="subcellular location">
    <subcellularLocation>
        <location evidence="2">Cytoplasm</location>
    </subcellularLocation>
    <subcellularLocation>
        <location evidence="1">Nucleus</location>
    </subcellularLocation>
</comment>
<dbReference type="Gene3D" id="3.40.50.300">
    <property type="entry name" value="P-loop containing nucleotide triphosphate hydrolases"/>
    <property type="match status" value="1"/>
</dbReference>
<evidence type="ECO:0000256" key="7">
    <source>
        <dbReference type="ARBA" id="ARBA00022694"/>
    </source>
</evidence>
<dbReference type="Proteomes" id="UP000530660">
    <property type="component" value="Unassembled WGS sequence"/>
</dbReference>
<dbReference type="UniPathway" id="UPA00988"/>